<organism evidence="1 2">
    <name type="scientific">Pistacia integerrima</name>
    <dbReference type="NCBI Taxonomy" id="434235"/>
    <lineage>
        <taxon>Eukaryota</taxon>
        <taxon>Viridiplantae</taxon>
        <taxon>Streptophyta</taxon>
        <taxon>Embryophyta</taxon>
        <taxon>Tracheophyta</taxon>
        <taxon>Spermatophyta</taxon>
        <taxon>Magnoliopsida</taxon>
        <taxon>eudicotyledons</taxon>
        <taxon>Gunneridae</taxon>
        <taxon>Pentapetalae</taxon>
        <taxon>rosids</taxon>
        <taxon>malvids</taxon>
        <taxon>Sapindales</taxon>
        <taxon>Anacardiaceae</taxon>
        <taxon>Pistacia</taxon>
    </lineage>
</organism>
<reference evidence="2" key="1">
    <citation type="journal article" date="2023" name="G3 (Bethesda)">
        <title>Genome assembly and association tests identify interacting loci associated with vigor, precocity, and sex in interspecific pistachio rootstocks.</title>
        <authorList>
            <person name="Palmer W."/>
            <person name="Jacygrad E."/>
            <person name="Sagayaradj S."/>
            <person name="Cavanaugh K."/>
            <person name="Han R."/>
            <person name="Bertier L."/>
            <person name="Beede B."/>
            <person name="Kafkas S."/>
            <person name="Golino D."/>
            <person name="Preece J."/>
            <person name="Michelmore R."/>
        </authorList>
    </citation>
    <scope>NUCLEOTIDE SEQUENCE [LARGE SCALE GENOMIC DNA]</scope>
</reference>
<gene>
    <name evidence="1" type="ORF">Pint_31674</name>
</gene>
<proteinExistence type="predicted"/>
<accession>A0ACC0XPZ5</accession>
<evidence type="ECO:0000313" key="2">
    <source>
        <dbReference type="Proteomes" id="UP001163603"/>
    </source>
</evidence>
<protein>
    <submittedName>
        <fullName evidence="1">Uncharacterized protein</fullName>
    </submittedName>
</protein>
<evidence type="ECO:0000313" key="1">
    <source>
        <dbReference type="EMBL" id="KAJ0021173.1"/>
    </source>
</evidence>
<name>A0ACC0XPZ5_9ROSI</name>
<keyword evidence="2" id="KW-1185">Reference proteome</keyword>
<dbReference type="Proteomes" id="UP001163603">
    <property type="component" value="Chromosome 11"/>
</dbReference>
<comment type="caution">
    <text evidence="1">The sequence shown here is derived from an EMBL/GenBank/DDBJ whole genome shotgun (WGS) entry which is preliminary data.</text>
</comment>
<sequence>MLLPTAQLIEDSNASGNSKDQGADLLMFPSSSYPRPSSLITWTWIHSTIVFASYLQSKILENILENPALALELSKRLRSAGVRDSLDELMASVPSKVSVVWVNT</sequence>
<dbReference type="EMBL" id="CM047746">
    <property type="protein sequence ID" value="KAJ0021173.1"/>
    <property type="molecule type" value="Genomic_DNA"/>
</dbReference>